<evidence type="ECO:0000256" key="2">
    <source>
        <dbReference type="ARBA" id="ARBA00022679"/>
    </source>
</evidence>
<dbReference type="AlphaFoldDB" id="A0A3B0VHR3"/>
<keyword evidence="1" id="KW-0028">Amino-acid biosynthesis</keyword>
<dbReference type="EC" id="2.7.1.39" evidence="9"/>
<accession>A0A3B0VHR3</accession>
<dbReference type="PRINTS" id="PR00958">
    <property type="entry name" value="HOMSERKINASE"/>
</dbReference>
<evidence type="ECO:0000256" key="6">
    <source>
        <dbReference type="ARBA" id="ARBA00022840"/>
    </source>
</evidence>
<dbReference type="GO" id="GO:0009088">
    <property type="term" value="P:threonine biosynthetic process"/>
    <property type="evidence" value="ECO:0007669"/>
    <property type="project" value="UniProtKB-KW"/>
</dbReference>
<organism evidence="9">
    <name type="scientific">hydrothermal vent metagenome</name>
    <dbReference type="NCBI Taxonomy" id="652676"/>
    <lineage>
        <taxon>unclassified sequences</taxon>
        <taxon>metagenomes</taxon>
        <taxon>ecological metagenomes</taxon>
    </lineage>
</organism>
<evidence type="ECO:0000256" key="1">
    <source>
        <dbReference type="ARBA" id="ARBA00022605"/>
    </source>
</evidence>
<dbReference type="NCBIfam" id="NF002288">
    <property type="entry name" value="PRK01212.1-4"/>
    <property type="match status" value="1"/>
</dbReference>
<dbReference type="Gene3D" id="3.30.70.890">
    <property type="entry name" value="GHMP kinase, C-terminal domain"/>
    <property type="match status" value="1"/>
</dbReference>
<dbReference type="Pfam" id="PF08544">
    <property type="entry name" value="GHMP_kinases_C"/>
    <property type="match status" value="1"/>
</dbReference>
<feature type="domain" description="GHMP kinase C-terminal" evidence="8">
    <location>
        <begin position="218"/>
        <end position="269"/>
    </location>
</feature>
<keyword evidence="2 9" id="KW-0808">Transferase</keyword>
<dbReference type="Gene3D" id="3.30.230.10">
    <property type="match status" value="1"/>
</dbReference>
<dbReference type="InterPro" id="IPR014721">
    <property type="entry name" value="Ribsml_uS5_D2-typ_fold_subgr"/>
</dbReference>
<keyword evidence="3" id="KW-0791">Threonine biosynthesis</keyword>
<dbReference type="PANTHER" id="PTHR20861:SF1">
    <property type="entry name" value="HOMOSERINE KINASE"/>
    <property type="match status" value="1"/>
</dbReference>
<reference evidence="9" key="1">
    <citation type="submission" date="2018-06" db="EMBL/GenBank/DDBJ databases">
        <authorList>
            <person name="Zhirakovskaya E."/>
        </authorList>
    </citation>
    <scope>NUCLEOTIDE SEQUENCE</scope>
</reference>
<dbReference type="GO" id="GO:0005524">
    <property type="term" value="F:ATP binding"/>
    <property type="evidence" value="ECO:0007669"/>
    <property type="project" value="UniProtKB-KW"/>
</dbReference>
<dbReference type="PANTHER" id="PTHR20861">
    <property type="entry name" value="HOMOSERINE/4-DIPHOSPHOCYTIDYL-2-C-METHYL-D-ERYTHRITOL KINASE"/>
    <property type="match status" value="1"/>
</dbReference>
<feature type="domain" description="GHMP kinase N-terminal" evidence="7">
    <location>
        <begin position="60"/>
        <end position="142"/>
    </location>
</feature>
<keyword evidence="5 9" id="KW-0418">Kinase</keyword>
<dbReference type="InterPro" id="IPR036554">
    <property type="entry name" value="GHMP_kinase_C_sf"/>
</dbReference>
<dbReference type="InterPro" id="IPR020568">
    <property type="entry name" value="Ribosomal_Su5_D2-typ_SF"/>
</dbReference>
<evidence type="ECO:0000259" key="8">
    <source>
        <dbReference type="Pfam" id="PF08544"/>
    </source>
</evidence>
<keyword evidence="6" id="KW-0067">ATP-binding</keyword>
<evidence type="ECO:0000256" key="5">
    <source>
        <dbReference type="ARBA" id="ARBA00022777"/>
    </source>
</evidence>
<dbReference type="InterPro" id="IPR006204">
    <property type="entry name" value="GHMP_kinase_N_dom"/>
</dbReference>
<dbReference type="SUPFAM" id="SSF55060">
    <property type="entry name" value="GHMP Kinase, C-terminal domain"/>
    <property type="match status" value="1"/>
</dbReference>
<dbReference type="SUPFAM" id="SSF54211">
    <property type="entry name" value="Ribosomal protein S5 domain 2-like"/>
    <property type="match status" value="1"/>
</dbReference>
<protein>
    <submittedName>
        <fullName evidence="9">Homoserine kinase</fullName>
        <ecNumber evidence="9">2.7.1.39</ecNumber>
    </submittedName>
</protein>
<name>A0A3B0VHR3_9ZZZZ</name>
<dbReference type="PIRSF" id="PIRSF000676">
    <property type="entry name" value="Homoser_kin"/>
    <property type="match status" value="1"/>
</dbReference>
<evidence type="ECO:0000256" key="3">
    <source>
        <dbReference type="ARBA" id="ARBA00022697"/>
    </source>
</evidence>
<dbReference type="Pfam" id="PF00288">
    <property type="entry name" value="GHMP_kinases_N"/>
    <property type="match status" value="1"/>
</dbReference>
<gene>
    <name evidence="9" type="ORF">MNBD_CHLOROFLEXI01-1924</name>
</gene>
<dbReference type="EMBL" id="UOEU01001033">
    <property type="protein sequence ID" value="VAW43128.1"/>
    <property type="molecule type" value="Genomic_DNA"/>
</dbReference>
<dbReference type="GO" id="GO:0004413">
    <property type="term" value="F:homoserine kinase activity"/>
    <property type="evidence" value="ECO:0007669"/>
    <property type="project" value="UniProtKB-EC"/>
</dbReference>
<evidence type="ECO:0000256" key="4">
    <source>
        <dbReference type="ARBA" id="ARBA00022741"/>
    </source>
</evidence>
<evidence type="ECO:0000313" key="9">
    <source>
        <dbReference type="EMBL" id="VAW43128.1"/>
    </source>
</evidence>
<dbReference type="InterPro" id="IPR013750">
    <property type="entry name" value="GHMP_kinase_C_dom"/>
</dbReference>
<dbReference type="NCBIfam" id="TIGR00191">
    <property type="entry name" value="thrB"/>
    <property type="match status" value="1"/>
</dbReference>
<dbReference type="InterPro" id="IPR000870">
    <property type="entry name" value="Homoserine_kinase"/>
</dbReference>
<evidence type="ECO:0000259" key="7">
    <source>
        <dbReference type="Pfam" id="PF00288"/>
    </source>
</evidence>
<sequence length="299" mass="30897">MNQVTVTIPATSANLGPGFDCLGLALALYNKITFTAVSAPTLIIEISGIDAAKLPTDESNLVYQSACRVFDLLGKRPSGLHIQQENNILVGSGLGSSATAVLGGLLAANALVDGSLSQSEILEMATALEGHPDNVAPALFGGLVLGLMDGETVHIEQLPIAQQQVAVILPDFELSTRAARAALPAQISRQDAVFNASRLGLLIRALETAAYAKLPLAMQDKLHQPYRLPLIPGMGDAFKAAYAAGAAGVALSGAGPSLIAFAADGHAKIVEGVTAVFSQNHLTSRSWILPIDTSGSQLT</sequence>
<keyword evidence="4" id="KW-0547">Nucleotide-binding</keyword>
<dbReference type="HAMAP" id="MF_00384">
    <property type="entry name" value="Homoser_kinase"/>
    <property type="match status" value="1"/>
</dbReference>
<proteinExistence type="inferred from homology"/>